<protein>
    <submittedName>
        <fullName evidence="6">DNA-binding IclR family transcriptional regulator</fullName>
    </submittedName>
</protein>
<dbReference type="Pfam" id="PF09339">
    <property type="entry name" value="HTH_IclR"/>
    <property type="match status" value="1"/>
</dbReference>
<accession>A0AAW8DUX2</accession>
<dbReference type="PROSITE" id="PS51078">
    <property type="entry name" value="ICLR_ED"/>
    <property type="match status" value="1"/>
</dbReference>
<dbReference type="SUPFAM" id="SSF46785">
    <property type="entry name" value="Winged helix' DNA-binding domain"/>
    <property type="match status" value="1"/>
</dbReference>
<gene>
    <name evidence="6" type="ORF">J2W25_002309</name>
</gene>
<dbReference type="PROSITE" id="PS51077">
    <property type="entry name" value="HTH_ICLR"/>
    <property type="match status" value="1"/>
</dbReference>
<dbReference type="EMBL" id="JAUSRR010000003">
    <property type="protein sequence ID" value="MDP9923288.1"/>
    <property type="molecule type" value="Genomic_DNA"/>
</dbReference>
<dbReference type="SUPFAM" id="SSF55781">
    <property type="entry name" value="GAF domain-like"/>
    <property type="match status" value="1"/>
</dbReference>
<keyword evidence="3" id="KW-0804">Transcription</keyword>
<dbReference type="InterPro" id="IPR050707">
    <property type="entry name" value="HTH_MetabolicPath_Reg"/>
</dbReference>
<evidence type="ECO:0000259" key="5">
    <source>
        <dbReference type="PROSITE" id="PS51078"/>
    </source>
</evidence>
<sequence length="239" mass="25947">MTEISKTADQALVLLAYVAEHGPLGTTDLARRLKMHRTVVHRLLATLQGRGFVHRVDAGYLPGTALLHLAQFVEPELIGVSRPTLHALAQEYGETFILTALQGSHEAIQIEQAVGGHHFMRVQLTRGFRHPLSKGASGRSILAFCDDEVIAHFLEKAEDPVLLAEQLEAVRREGFAVSHDELSAGVHGVSVPILVDRKPVASIGVVYPAVREEAATTYARALKKAATTIARAVRRNPPA</sequence>
<evidence type="ECO:0000256" key="3">
    <source>
        <dbReference type="ARBA" id="ARBA00023163"/>
    </source>
</evidence>
<feature type="domain" description="IclR-ED" evidence="5">
    <location>
        <begin position="65"/>
        <end position="235"/>
    </location>
</feature>
<proteinExistence type="predicted"/>
<dbReference type="GO" id="GO:0003700">
    <property type="term" value="F:DNA-binding transcription factor activity"/>
    <property type="evidence" value="ECO:0007669"/>
    <property type="project" value="TreeGrafter"/>
</dbReference>
<dbReference type="RefSeq" id="WP_307636807.1">
    <property type="nucleotide sequence ID" value="NZ_JAUSRR010000003.1"/>
</dbReference>
<dbReference type="InterPro" id="IPR014757">
    <property type="entry name" value="Tscrpt_reg_IclR_C"/>
</dbReference>
<evidence type="ECO:0000256" key="2">
    <source>
        <dbReference type="ARBA" id="ARBA00023125"/>
    </source>
</evidence>
<feature type="domain" description="HTH iclR-type" evidence="4">
    <location>
        <begin position="5"/>
        <end position="64"/>
    </location>
</feature>
<evidence type="ECO:0000259" key="4">
    <source>
        <dbReference type="PROSITE" id="PS51077"/>
    </source>
</evidence>
<evidence type="ECO:0000313" key="6">
    <source>
        <dbReference type="EMBL" id="MDP9923288.1"/>
    </source>
</evidence>
<dbReference type="GO" id="GO:0003677">
    <property type="term" value="F:DNA binding"/>
    <property type="evidence" value="ECO:0007669"/>
    <property type="project" value="UniProtKB-KW"/>
</dbReference>
<dbReference type="PANTHER" id="PTHR30136">
    <property type="entry name" value="HELIX-TURN-HELIX TRANSCRIPTIONAL REGULATOR, ICLR FAMILY"/>
    <property type="match status" value="1"/>
</dbReference>
<comment type="caution">
    <text evidence="6">The sequence shown here is derived from an EMBL/GenBank/DDBJ whole genome shotgun (WGS) entry which is preliminary data.</text>
</comment>
<keyword evidence="1" id="KW-0805">Transcription regulation</keyword>
<dbReference type="InterPro" id="IPR005471">
    <property type="entry name" value="Tscrpt_reg_IclR_N"/>
</dbReference>
<dbReference type="Gene3D" id="1.10.10.10">
    <property type="entry name" value="Winged helix-like DNA-binding domain superfamily/Winged helix DNA-binding domain"/>
    <property type="match status" value="1"/>
</dbReference>
<dbReference type="InterPro" id="IPR036390">
    <property type="entry name" value="WH_DNA-bd_sf"/>
</dbReference>
<name>A0AAW8DUX2_9BURK</name>
<reference evidence="6" key="1">
    <citation type="submission" date="2023-07" db="EMBL/GenBank/DDBJ databases">
        <title>Sorghum-associated microbial communities from plants grown in Nebraska, USA.</title>
        <authorList>
            <person name="Schachtman D."/>
        </authorList>
    </citation>
    <scope>NUCLEOTIDE SEQUENCE</scope>
    <source>
        <strain evidence="6">DS2795</strain>
    </source>
</reference>
<dbReference type="PANTHER" id="PTHR30136:SF24">
    <property type="entry name" value="HTH-TYPE TRANSCRIPTIONAL REPRESSOR ALLR"/>
    <property type="match status" value="1"/>
</dbReference>
<dbReference type="InterPro" id="IPR036388">
    <property type="entry name" value="WH-like_DNA-bd_sf"/>
</dbReference>
<dbReference type="AlphaFoldDB" id="A0AAW8DUX2"/>
<dbReference type="InterPro" id="IPR029016">
    <property type="entry name" value="GAF-like_dom_sf"/>
</dbReference>
<dbReference type="SMART" id="SM00346">
    <property type="entry name" value="HTH_ICLR"/>
    <property type="match status" value="1"/>
</dbReference>
<organism evidence="6 7">
    <name type="scientific">Variovorax boronicumulans</name>
    <dbReference type="NCBI Taxonomy" id="436515"/>
    <lineage>
        <taxon>Bacteria</taxon>
        <taxon>Pseudomonadati</taxon>
        <taxon>Pseudomonadota</taxon>
        <taxon>Betaproteobacteria</taxon>
        <taxon>Burkholderiales</taxon>
        <taxon>Comamonadaceae</taxon>
        <taxon>Variovorax</taxon>
    </lineage>
</organism>
<dbReference type="Pfam" id="PF01614">
    <property type="entry name" value="IclR_C"/>
    <property type="match status" value="1"/>
</dbReference>
<keyword evidence="2 6" id="KW-0238">DNA-binding</keyword>
<evidence type="ECO:0000313" key="7">
    <source>
        <dbReference type="Proteomes" id="UP001244295"/>
    </source>
</evidence>
<dbReference type="Gene3D" id="3.30.450.40">
    <property type="match status" value="1"/>
</dbReference>
<dbReference type="GO" id="GO:0045892">
    <property type="term" value="P:negative regulation of DNA-templated transcription"/>
    <property type="evidence" value="ECO:0007669"/>
    <property type="project" value="TreeGrafter"/>
</dbReference>
<evidence type="ECO:0000256" key="1">
    <source>
        <dbReference type="ARBA" id="ARBA00023015"/>
    </source>
</evidence>
<dbReference type="Proteomes" id="UP001244295">
    <property type="component" value="Unassembled WGS sequence"/>
</dbReference>